<evidence type="ECO:0000313" key="13">
    <source>
        <dbReference type="EMBL" id="MXV00658.1"/>
    </source>
</evidence>
<dbReference type="NCBIfam" id="TIGR00552">
    <property type="entry name" value="nadE"/>
    <property type="match status" value="1"/>
</dbReference>
<comment type="similarity">
    <text evidence="2">In the C-terminal section; belongs to the NAD synthetase family.</text>
</comment>
<keyword evidence="8" id="KW-0520">NAD</keyword>
<evidence type="ECO:0000256" key="5">
    <source>
        <dbReference type="ARBA" id="ARBA00022598"/>
    </source>
</evidence>
<feature type="domain" description="CN hydrolase" evidence="12">
    <location>
        <begin position="5"/>
        <end position="275"/>
    </location>
</feature>
<keyword evidence="6" id="KW-0547">Nucleotide-binding</keyword>
<comment type="catalytic activity">
    <reaction evidence="10">
        <text>deamido-NAD(+) + L-glutamine + ATP + H2O = L-glutamate + AMP + diphosphate + NAD(+) + H(+)</text>
        <dbReference type="Rhea" id="RHEA:24384"/>
        <dbReference type="ChEBI" id="CHEBI:15377"/>
        <dbReference type="ChEBI" id="CHEBI:15378"/>
        <dbReference type="ChEBI" id="CHEBI:29985"/>
        <dbReference type="ChEBI" id="CHEBI:30616"/>
        <dbReference type="ChEBI" id="CHEBI:33019"/>
        <dbReference type="ChEBI" id="CHEBI:57540"/>
        <dbReference type="ChEBI" id="CHEBI:58359"/>
        <dbReference type="ChEBI" id="CHEBI:58437"/>
        <dbReference type="ChEBI" id="CHEBI:456215"/>
        <dbReference type="EC" id="6.3.5.1"/>
    </reaction>
</comment>
<dbReference type="SUPFAM" id="SSF56317">
    <property type="entry name" value="Carbon-nitrogen hydrolase"/>
    <property type="match status" value="1"/>
</dbReference>
<organism evidence="13">
    <name type="scientific">Ixodes ricinus</name>
    <name type="common">Common tick</name>
    <name type="synonym">Acarus ricinus</name>
    <dbReference type="NCBI Taxonomy" id="34613"/>
    <lineage>
        <taxon>Eukaryota</taxon>
        <taxon>Metazoa</taxon>
        <taxon>Ecdysozoa</taxon>
        <taxon>Arthropoda</taxon>
        <taxon>Chelicerata</taxon>
        <taxon>Arachnida</taxon>
        <taxon>Acari</taxon>
        <taxon>Parasitiformes</taxon>
        <taxon>Ixodida</taxon>
        <taxon>Ixodoidea</taxon>
        <taxon>Ixodidae</taxon>
        <taxon>Ixodinae</taxon>
        <taxon>Ixodes</taxon>
    </lineage>
</organism>
<dbReference type="Pfam" id="PF02540">
    <property type="entry name" value="NAD_synthase"/>
    <property type="match status" value="1"/>
</dbReference>
<dbReference type="PIRSF" id="PIRSF006630">
    <property type="entry name" value="NADS_GAT"/>
    <property type="match status" value="1"/>
</dbReference>
<dbReference type="InterPro" id="IPR003694">
    <property type="entry name" value="NAD_synthase"/>
</dbReference>
<sequence>MGRKVTLAVCTLNQWAMDFDGNYKRIIRSIKEAKSKGAAFRSGPELEVPGYGCADHFLESDTLLHSWEVLAQLLKDPACQDILVDVGMPVMHKNVNYNCRVVFLNKKVLLIRPKMMLCDDGNYRETRWFVPWCKPRQVEEYFLPRMIREVTNQRTVPFGDALISTNDTCIGYEICEELWNPCSSHVPQALDGAEIIVNGSGSYHELRKTYVVADLIKSATAKSGGIYMFSNLRGCDGERVYYQGCSTIAINGDFVGVSKQFALQEVEVTTATLDLEDVRAYRNQVRSRAFKAAQSENYPRVVVDFSLSETDDALCPPTAPIEWVFPTPEEEISMGPACWMWDYLRRSGQGGFFLPLSGGVDSASVAALVFSMCRLVCSSVQDGDQEVLQDVRRIVGDPDYLPREPRDLCNRVLVTCYMGTENSSRETRALAKDLANQVGSYHTTIAIDAAVAAIIGIFSALTGRIPQFRSLGGGSREDLALQNVQARLRMVLAYLLAQLILWVRERPGGLLVLSTGNVDEGLRGYLTKYDCSSGDINPIGGISKVDLKRFLRYACNTFKLSALNDILKMIPTAELTPLRNGQTVQSDEADMGMTYEELSTYGRLRKQLGCGPYSMFCKLVHQWKNQFAPCQVAEKVKHFFRSYSINRHKMTVITPSYHAESYSPDDNRFDHRPFLYNPLWIWQFTAIDAQVKLMEVQRDTKSTSSSAPASWKPDSKFLPAREEPRDTKETHPAPGDKLGSTSSLCGDLGIYVSDGSWNSPSTLTFPSFPELGGNVAKFGQHLATKCSGGTALGTSDMNSRVWLL</sequence>
<proteinExistence type="inferred from homology"/>
<evidence type="ECO:0000256" key="9">
    <source>
        <dbReference type="ARBA" id="ARBA00030681"/>
    </source>
</evidence>
<feature type="region of interest" description="Disordered" evidence="11">
    <location>
        <begin position="702"/>
        <end position="741"/>
    </location>
</feature>
<evidence type="ECO:0000256" key="2">
    <source>
        <dbReference type="ARBA" id="ARBA00007145"/>
    </source>
</evidence>
<dbReference type="Gene3D" id="3.40.50.620">
    <property type="entry name" value="HUPs"/>
    <property type="match status" value="1"/>
</dbReference>
<reference evidence="13" key="1">
    <citation type="submission" date="2019-12" db="EMBL/GenBank/DDBJ databases">
        <title>An insight into the sialome of adult female Ixodes ricinus ticks feeding for 6 days.</title>
        <authorList>
            <person name="Perner J."/>
            <person name="Ribeiro J.M.C."/>
        </authorList>
    </citation>
    <scope>NUCLEOTIDE SEQUENCE</scope>
    <source>
        <strain evidence="13">Semi-engorged</strain>
        <tissue evidence="13">Salivary glands</tissue>
    </source>
</reference>
<dbReference type="GO" id="GO:0009435">
    <property type="term" value="P:NAD+ biosynthetic process"/>
    <property type="evidence" value="ECO:0007669"/>
    <property type="project" value="UniProtKB-UniPathway"/>
</dbReference>
<dbReference type="Pfam" id="PF00795">
    <property type="entry name" value="CN_hydrolase"/>
    <property type="match status" value="1"/>
</dbReference>
<dbReference type="InterPro" id="IPR022310">
    <property type="entry name" value="NAD/GMP_synthase"/>
</dbReference>
<dbReference type="FunFam" id="3.40.50.620:FF:000036">
    <property type="entry name" value="Glutamine-dependent NAD(+) synthetase"/>
    <property type="match status" value="1"/>
</dbReference>
<dbReference type="InterPro" id="IPR014729">
    <property type="entry name" value="Rossmann-like_a/b/a_fold"/>
</dbReference>
<dbReference type="CDD" id="cd07570">
    <property type="entry name" value="GAT_Gln-NAD-synth"/>
    <property type="match status" value="1"/>
</dbReference>
<accession>A0A6B0VEL2</accession>
<dbReference type="Gene3D" id="3.60.110.10">
    <property type="entry name" value="Carbon-nitrogen hydrolase"/>
    <property type="match status" value="1"/>
</dbReference>
<dbReference type="GO" id="GO:0005737">
    <property type="term" value="C:cytoplasm"/>
    <property type="evidence" value="ECO:0007669"/>
    <property type="project" value="InterPro"/>
</dbReference>
<dbReference type="UniPathway" id="UPA00253">
    <property type="reaction ID" value="UER00334"/>
</dbReference>
<dbReference type="InterPro" id="IPR003010">
    <property type="entry name" value="C-N_Hydrolase"/>
</dbReference>
<dbReference type="PANTHER" id="PTHR23090:SF9">
    <property type="entry name" value="GLUTAMINE-DEPENDENT NAD(+) SYNTHETASE"/>
    <property type="match status" value="1"/>
</dbReference>
<dbReference type="CDD" id="cd00553">
    <property type="entry name" value="NAD_synthase"/>
    <property type="match status" value="1"/>
</dbReference>
<evidence type="ECO:0000256" key="8">
    <source>
        <dbReference type="ARBA" id="ARBA00023027"/>
    </source>
</evidence>
<feature type="compositionally biased region" description="Basic and acidic residues" evidence="11">
    <location>
        <begin position="713"/>
        <end position="731"/>
    </location>
</feature>
<dbReference type="EMBL" id="GIFC01018574">
    <property type="protein sequence ID" value="MXV00658.1"/>
    <property type="molecule type" value="Transcribed_RNA"/>
</dbReference>
<dbReference type="SUPFAM" id="SSF52402">
    <property type="entry name" value="Adenine nucleotide alpha hydrolases-like"/>
    <property type="match status" value="1"/>
</dbReference>
<keyword evidence="7" id="KW-0067">ATP-binding</keyword>
<name>A0A6B0VEL2_IXORI</name>
<evidence type="ECO:0000256" key="3">
    <source>
        <dbReference type="ARBA" id="ARBA00012743"/>
    </source>
</evidence>
<evidence type="ECO:0000256" key="10">
    <source>
        <dbReference type="ARBA" id="ARBA00052340"/>
    </source>
</evidence>
<dbReference type="EC" id="6.3.5.1" evidence="3"/>
<dbReference type="FunFam" id="3.60.110.10:FF:000003">
    <property type="entry name" value="Glutamine-dependent NAD(+) synthetase"/>
    <property type="match status" value="1"/>
</dbReference>
<evidence type="ECO:0000259" key="12">
    <source>
        <dbReference type="PROSITE" id="PS50263"/>
    </source>
</evidence>
<keyword evidence="5" id="KW-0436">Ligase</keyword>
<dbReference type="PANTHER" id="PTHR23090">
    <property type="entry name" value="NH 3 /GLUTAMINE-DEPENDENT NAD + SYNTHETASE"/>
    <property type="match status" value="1"/>
</dbReference>
<evidence type="ECO:0000256" key="6">
    <source>
        <dbReference type="ARBA" id="ARBA00022741"/>
    </source>
</evidence>
<dbReference type="PROSITE" id="PS50263">
    <property type="entry name" value="CN_HYDROLASE"/>
    <property type="match status" value="1"/>
</dbReference>
<dbReference type="GO" id="GO:0004359">
    <property type="term" value="F:glutaminase activity"/>
    <property type="evidence" value="ECO:0007669"/>
    <property type="project" value="InterPro"/>
</dbReference>
<evidence type="ECO:0000256" key="11">
    <source>
        <dbReference type="SAM" id="MobiDB-lite"/>
    </source>
</evidence>
<comment type="pathway">
    <text evidence="1">Cofactor biosynthesis; NAD(+) biosynthesis; NAD(+) from deamido-NAD(+) (L-Gln route): step 1/1.</text>
</comment>
<dbReference type="HAMAP" id="MF_02090">
    <property type="entry name" value="NadE_glutamine_dep"/>
    <property type="match status" value="1"/>
</dbReference>
<dbReference type="GO" id="GO:0003952">
    <property type="term" value="F:NAD+ synthase (glutamine-hydrolyzing) activity"/>
    <property type="evidence" value="ECO:0007669"/>
    <property type="project" value="UniProtKB-EC"/>
</dbReference>
<dbReference type="AlphaFoldDB" id="A0A6B0VEL2"/>
<dbReference type="InterPro" id="IPR036526">
    <property type="entry name" value="C-N_Hydrolase_sf"/>
</dbReference>
<evidence type="ECO:0000256" key="1">
    <source>
        <dbReference type="ARBA" id="ARBA00005188"/>
    </source>
</evidence>
<dbReference type="InterPro" id="IPR014445">
    <property type="entry name" value="Gln-dep_NAD_synthase"/>
</dbReference>
<dbReference type="GO" id="GO:0005524">
    <property type="term" value="F:ATP binding"/>
    <property type="evidence" value="ECO:0007669"/>
    <property type="project" value="UniProtKB-KW"/>
</dbReference>
<evidence type="ECO:0000256" key="4">
    <source>
        <dbReference type="ARBA" id="ARBA00017309"/>
    </source>
</evidence>
<protein>
    <recommendedName>
        <fullName evidence="4">Glutamine-dependent NAD(+) synthetase</fullName>
        <ecNumber evidence="3">6.3.5.1</ecNumber>
    </recommendedName>
    <alternativeName>
        <fullName evidence="9">NAD(+) synthase [glutamine-hydrolyzing]</fullName>
    </alternativeName>
</protein>
<evidence type="ECO:0000256" key="7">
    <source>
        <dbReference type="ARBA" id="ARBA00022840"/>
    </source>
</evidence>